<feature type="compositionally biased region" description="Polar residues" evidence="1">
    <location>
        <begin position="7"/>
        <end position="19"/>
    </location>
</feature>
<dbReference type="KEGG" id="pno:SNOG_08909"/>
<gene>
    <name evidence="2" type="ORF">JI435_089090</name>
</gene>
<organism evidence="2 3">
    <name type="scientific">Phaeosphaeria nodorum (strain SN15 / ATCC MYA-4574 / FGSC 10173)</name>
    <name type="common">Glume blotch fungus</name>
    <name type="synonym">Parastagonospora nodorum</name>
    <dbReference type="NCBI Taxonomy" id="321614"/>
    <lineage>
        <taxon>Eukaryota</taxon>
        <taxon>Fungi</taxon>
        <taxon>Dikarya</taxon>
        <taxon>Ascomycota</taxon>
        <taxon>Pezizomycotina</taxon>
        <taxon>Dothideomycetes</taxon>
        <taxon>Pleosporomycetidae</taxon>
        <taxon>Pleosporales</taxon>
        <taxon>Pleosporineae</taxon>
        <taxon>Phaeosphaeriaceae</taxon>
        <taxon>Parastagonospora</taxon>
    </lineage>
</organism>
<dbReference type="AlphaFoldDB" id="A0A7U2F455"/>
<name>A0A7U2F455_PHANO</name>
<dbReference type="RefSeq" id="XP_001799213.1">
    <property type="nucleotide sequence ID" value="XM_001799161.1"/>
</dbReference>
<dbReference type="Proteomes" id="UP000663193">
    <property type="component" value="Chromosome 7"/>
</dbReference>
<reference evidence="3" key="1">
    <citation type="journal article" date="2021" name="BMC Genomics">
        <title>Chromosome-level genome assembly and manually-curated proteome of model necrotroph Parastagonospora nodorum Sn15 reveals a genome-wide trove of candidate effector homologs, and redundancy of virulence-related functions within an accessory chromosome.</title>
        <authorList>
            <person name="Bertazzoni S."/>
            <person name="Jones D.A.B."/>
            <person name="Phan H.T."/>
            <person name="Tan K.-C."/>
            <person name="Hane J.K."/>
        </authorList>
    </citation>
    <scope>NUCLEOTIDE SEQUENCE [LARGE SCALE GENOMIC DNA]</scope>
    <source>
        <strain evidence="3">SN15 / ATCC MYA-4574 / FGSC 10173)</strain>
    </source>
</reference>
<dbReference type="OrthoDB" id="3669106at2759"/>
<keyword evidence="3" id="KW-1185">Reference proteome</keyword>
<dbReference type="EMBL" id="CP069029">
    <property type="protein sequence ID" value="QRC97308.1"/>
    <property type="molecule type" value="Genomic_DNA"/>
</dbReference>
<accession>A0A7U2F455</accession>
<dbReference type="VEuPathDB" id="FungiDB:JI435_089090"/>
<protein>
    <submittedName>
        <fullName evidence="2">Uncharacterized protein</fullName>
    </submittedName>
</protein>
<proteinExistence type="predicted"/>
<sequence>MARKISNGFTSHPASTLRTWPTHGPGLTANLDPTLRANLKDNGLTQFPLGPPNHTPEVYISSPEFKSREAENEYLRLLKDKLTLARQFVLIEIEHNSNTNRNMTHDKTAMLLAEGPIVFTLYAQECIRDLVILRSKLVECWDAGQTQYQRIHELEQNEAGDNAADLGKKLKEVTKAQGITEGRAQLVGNDHIWAWNELGSILGYLLPVGPEDHKKRYAEWLMERVFGNNLVEEDLGEEEGEEMVDG</sequence>
<evidence type="ECO:0000256" key="1">
    <source>
        <dbReference type="SAM" id="MobiDB-lite"/>
    </source>
</evidence>
<evidence type="ECO:0000313" key="3">
    <source>
        <dbReference type="Proteomes" id="UP000663193"/>
    </source>
</evidence>
<evidence type="ECO:0000313" key="2">
    <source>
        <dbReference type="EMBL" id="QRC97308.1"/>
    </source>
</evidence>
<feature type="region of interest" description="Disordered" evidence="1">
    <location>
        <begin position="1"/>
        <end position="26"/>
    </location>
</feature>